<sequence>MKVKALLVVGQGFGEVSQGLCHAGHVGLGALGNREPCVPAPCSARDCQVGLGLVGGSRDLPLPILATFIVDDGCLMQRGNENTQRCRDGAQIRVILRHVEALACQHYYDFLISHCLVFLGCLGPFCCRFVAAFHNPTLQDRCQIPKYPESLKTTLLALPKVVTTYLKPRHKSHSSNHFA</sequence>
<organism evidence="1">
    <name type="scientific">marine sediment metagenome</name>
    <dbReference type="NCBI Taxonomy" id="412755"/>
    <lineage>
        <taxon>unclassified sequences</taxon>
        <taxon>metagenomes</taxon>
        <taxon>ecological metagenomes</taxon>
    </lineage>
</organism>
<gene>
    <name evidence="1" type="ORF">LCGC14_1535980</name>
</gene>
<dbReference type="AlphaFoldDB" id="A0A0F9IUJ8"/>
<proteinExistence type="predicted"/>
<evidence type="ECO:0000313" key="1">
    <source>
        <dbReference type="EMBL" id="KKM61013.1"/>
    </source>
</evidence>
<dbReference type="EMBL" id="LAZR01011568">
    <property type="protein sequence ID" value="KKM61013.1"/>
    <property type="molecule type" value="Genomic_DNA"/>
</dbReference>
<name>A0A0F9IUJ8_9ZZZZ</name>
<comment type="caution">
    <text evidence="1">The sequence shown here is derived from an EMBL/GenBank/DDBJ whole genome shotgun (WGS) entry which is preliminary data.</text>
</comment>
<reference evidence="1" key="1">
    <citation type="journal article" date="2015" name="Nature">
        <title>Complex archaea that bridge the gap between prokaryotes and eukaryotes.</title>
        <authorList>
            <person name="Spang A."/>
            <person name="Saw J.H."/>
            <person name="Jorgensen S.L."/>
            <person name="Zaremba-Niedzwiedzka K."/>
            <person name="Martijn J."/>
            <person name="Lind A.E."/>
            <person name="van Eijk R."/>
            <person name="Schleper C."/>
            <person name="Guy L."/>
            <person name="Ettema T.J."/>
        </authorList>
    </citation>
    <scope>NUCLEOTIDE SEQUENCE</scope>
</reference>
<protein>
    <submittedName>
        <fullName evidence="1">Uncharacterized protein</fullName>
    </submittedName>
</protein>
<accession>A0A0F9IUJ8</accession>